<gene>
    <name evidence="1" type="ORF">RRG08_012613</name>
</gene>
<dbReference type="AlphaFoldDB" id="A0AAE1A942"/>
<organism evidence="1 2">
    <name type="scientific">Elysia crispata</name>
    <name type="common">lettuce slug</name>
    <dbReference type="NCBI Taxonomy" id="231223"/>
    <lineage>
        <taxon>Eukaryota</taxon>
        <taxon>Metazoa</taxon>
        <taxon>Spiralia</taxon>
        <taxon>Lophotrochozoa</taxon>
        <taxon>Mollusca</taxon>
        <taxon>Gastropoda</taxon>
        <taxon>Heterobranchia</taxon>
        <taxon>Euthyneura</taxon>
        <taxon>Panpulmonata</taxon>
        <taxon>Sacoglossa</taxon>
        <taxon>Placobranchoidea</taxon>
        <taxon>Plakobranchidae</taxon>
        <taxon>Elysia</taxon>
    </lineage>
</organism>
<sequence>MTSEEQWLMPNPALICNFISSQRQRVSQRSVLQHFTQRSWRRIQWLKITFSALPASLSTEDKAQKRDSRDVTSHFLGRRKINGLRALHLMKTKERCNRGAGGFLMFDHPQLCIS</sequence>
<comment type="caution">
    <text evidence="1">The sequence shown here is derived from an EMBL/GenBank/DDBJ whole genome shotgun (WGS) entry which is preliminary data.</text>
</comment>
<dbReference type="EMBL" id="JAWDGP010002477">
    <property type="protein sequence ID" value="KAK3782916.1"/>
    <property type="molecule type" value="Genomic_DNA"/>
</dbReference>
<proteinExistence type="predicted"/>
<protein>
    <submittedName>
        <fullName evidence="1">Uncharacterized protein</fullName>
    </submittedName>
</protein>
<keyword evidence="2" id="KW-1185">Reference proteome</keyword>
<dbReference type="Proteomes" id="UP001283361">
    <property type="component" value="Unassembled WGS sequence"/>
</dbReference>
<name>A0AAE1A942_9GAST</name>
<reference evidence="1" key="1">
    <citation type="journal article" date="2023" name="G3 (Bethesda)">
        <title>A reference genome for the long-term kleptoplast-retaining sea slug Elysia crispata morphotype clarki.</title>
        <authorList>
            <person name="Eastman K.E."/>
            <person name="Pendleton A.L."/>
            <person name="Shaikh M.A."/>
            <person name="Suttiyut T."/>
            <person name="Ogas R."/>
            <person name="Tomko P."/>
            <person name="Gavelis G."/>
            <person name="Widhalm J.R."/>
            <person name="Wisecaver J.H."/>
        </authorList>
    </citation>
    <scope>NUCLEOTIDE SEQUENCE</scope>
    <source>
        <strain evidence="1">ECLA1</strain>
    </source>
</reference>
<evidence type="ECO:0000313" key="1">
    <source>
        <dbReference type="EMBL" id="KAK3782916.1"/>
    </source>
</evidence>
<accession>A0AAE1A942</accession>
<evidence type="ECO:0000313" key="2">
    <source>
        <dbReference type="Proteomes" id="UP001283361"/>
    </source>
</evidence>